<dbReference type="InterPro" id="IPR031814">
    <property type="entry name" value="ALG11_N"/>
</dbReference>
<evidence type="ECO:0000256" key="13">
    <source>
        <dbReference type="ARBA" id="ARBA00045128"/>
    </source>
</evidence>
<evidence type="ECO:0000256" key="10">
    <source>
        <dbReference type="ARBA" id="ARBA00022989"/>
    </source>
</evidence>
<reference evidence="18" key="1">
    <citation type="submission" date="2025-08" db="UniProtKB">
        <authorList>
            <consortium name="RefSeq"/>
        </authorList>
    </citation>
    <scope>IDENTIFICATION</scope>
</reference>
<dbReference type="GeneID" id="106815880"/>
<evidence type="ECO:0000256" key="12">
    <source>
        <dbReference type="ARBA" id="ARBA00045065"/>
    </source>
</evidence>
<organism evidence="17 18">
    <name type="scientific">Priapulus caudatus</name>
    <name type="common">Priapulid worm</name>
    <dbReference type="NCBI Taxonomy" id="37621"/>
    <lineage>
        <taxon>Eukaryota</taxon>
        <taxon>Metazoa</taxon>
        <taxon>Ecdysozoa</taxon>
        <taxon>Scalidophora</taxon>
        <taxon>Priapulida</taxon>
        <taxon>Priapulimorpha</taxon>
        <taxon>Priapulimorphida</taxon>
        <taxon>Priapulidae</taxon>
        <taxon>Priapulus</taxon>
    </lineage>
</organism>
<keyword evidence="10 14" id="KW-1133">Transmembrane helix</keyword>
<dbReference type="Pfam" id="PF00534">
    <property type="entry name" value="Glycos_transf_1"/>
    <property type="match status" value="1"/>
</dbReference>
<evidence type="ECO:0000256" key="14">
    <source>
        <dbReference type="RuleBase" id="RU367051"/>
    </source>
</evidence>
<comment type="subcellular location">
    <subcellularLocation>
        <location evidence="1">Endoplasmic reticulum membrane</location>
        <topology evidence="1">Single-pass membrane protein</topology>
    </subcellularLocation>
</comment>
<keyword evidence="9 14" id="KW-0256">Endoplasmic reticulum</keyword>
<proteinExistence type="inferred from homology"/>
<sequence length="489" mass="54874">MLYLLGAVTGLFFLLPICVVLILRIYLWFIGRAKLHGIHDNNSREGKAVVVGFFHPYCNAGGGGERVLWCAIRALQLRYKHVHCVVYTGDTGATATSIVQKAKDCFGITLPCTVEFVFLTRRPWVEASKWPRFTLLGQSVGSMWLAWEAMTKLTPDIYIDTMGYAFTLPMFRYLGGSRVACYVHYPTISTDMLARVADRRPAHNNASFITDSGALSHAKLAYYHVFAWLYGVVGRQSDCVMCNSSWTGGHIRQLWGVKDRMHVVFPPCSTAEFSERPLVADDDDAPRTIISVAQFRPEKDHPLQIRSFARFVGGVGKQEQDRYRLVLVGSCRNAEDEARVEQLRQLCTEHRVDDLVDFKINIPYVELKRELGSATIGLHTMWNEHFGIGVVEYMAAGTIVLAHDSGGPKLDIVVEHDGKRTGFLADSEASFADAMKTIFALSPGERFAVRENARRSSMRFSEDVFEVDFMGIMVPIVEGVHGRLHAHDQ</sequence>
<evidence type="ECO:0000256" key="5">
    <source>
        <dbReference type="ARBA" id="ARBA00022018"/>
    </source>
</evidence>
<feature type="domain" description="Glycosyl transferase family 1" evidence="15">
    <location>
        <begin position="284"/>
        <end position="454"/>
    </location>
</feature>
<evidence type="ECO:0000256" key="2">
    <source>
        <dbReference type="ARBA" id="ARBA00004922"/>
    </source>
</evidence>
<name>A0ABM1EUM2_PRICU</name>
<evidence type="ECO:0000256" key="4">
    <source>
        <dbReference type="ARBA" id="ARBA00012645"/>
    </source>
</evidence>
<keyword evidence="8 14" id="KW-0812">Transmembrane</keyword>
<dbReference type="Pfam" id="PF15924">
    <property type="entry name" value="ALG11_N"/>
    <property type="match status" value="1"/>
</dbReference>
<comment type="similarity">
    <text evidence="3 14">Belongs to the glycosyltransferase group 1 family. Glycosyltransferase 4 subfamily.</text>
</comment>
<dbReference type="InterPro" id="IPR038013">
    <property type="entry name" value="ALG11"/>
</dbReference>
<evidence type="ECO:0000259" key="16">
    <source>
        <dbReference type="Pfam" id="PF15924"/>
    </source>
</evidence>
<dbReference type="RefSeq" id="XP_014675893.1">
    <property type="nucleotide sequence ID" value="XM_014820407.1"/>
</dbReference>
<comment type="catalytic activity">
    <reaction evidence="12 14">
        <text>an alpha-D-Man-(1-&gt;3)-[alpha-D-Man-(1-&gt;6)]-beta-D-Man-(1-&gt;4)-beta-D-GlcNAc-(1-&gt;4)-alpha-D-GlcNAc-diphospho-di-trans,poly-cis-dolichol + 2 GDP-alpha-D-mannose = an alpha-D-Man-(1-&gt;2)-alpha-D-Man-(1-&gt;2)-alpha-D-Man-(1-&gt;3)-[alpha-D-Man-(1-&gt;6)]-beta-D-Man-(1-&gt;4)-beta-D-GlcNAc-(1-&gt;4)-alpha-D-GlcNAc-diphospho-di-trans,poly-cis-dolichol + 2 GDP + 2 H(+)</text>
        <dbReference type="Rhea" id="RHEA:29523"/>
        <dbReference type="Rhea" id="RHEA-COMP:19515"/>
        <dbReference type="Rhea" id="RHEA-COMP:19516"/>
        <dbReference type="ChEBI" id="CHEBI:15378"/>
        <dbReference type="ChEBI" id="CHEBI:57527"/>
        <dbReference type="ChEBI" id="CHEBI:58189"/>
        <dbReference type="ChEBI" id="CHEBI:132511"/>
        <dbReference type="ChEBI" id="CHEBI:132515"/>
        <dbReference type="EC" id="2.4.1.131"/>
    </reaction>
    <physiologicalReaction direction="left-to-right" evidence="12 14">
        <dbReference type="Rhea" id="RHEA:29524"/>
    </physiologicalReaction>
</comment>
<keyword evidence="11 14" id="KW-0472">Membrane</keyword>
<evidence type="ECO:0000256" key="6">
    <source>
        <dbReference type="ARBA" id="ARBA00022676"/>
    </source>
</evidence>
<evidence type="ECO:0000256" key="7">
    <source>
        <dbReference type="ARBA" id="ARBA00022679"/>
    </source>
</evidence>
<evidence type="ECO:0000313" key="17">
    <source>
        <dbReference type="Proteomes" id="UP000695022"/>
    </source>
</evidence>
<protein>
    <recommendedName>
        <fullName evidence="5 14">GDP-Man:Man(3)GlcNAc(2)-PP-Dol alpha-1,2-mannosyltransferase</fullName>
        <ecNumber evidence="4 14">2.4.1.131</ecNumber>
    </recommendedName>
</protein>
<dbReference type="InterPro" id="IPR001296">
    <property type="entry name" value="Glyco_trans_1"/>
</dbReference>
<dbReference type="Gene3D" id="3.40.50.2000">
    <property type="entry name" value="Glycogen Phosphorylase B"/>
    <property type="match status" value="2"/>
</dbReference>
<evidence type="ECO:0000256" key="3">
    <source>
        <dbReference type="ARBA" id="ARBA00009481"/>
    </source>
</evidence>
<comment type="function">
    <text evidence="13">GDP-Man:Man(3)GlcNAc(2)-PP-Dol alpha-1,2-mannosyltransferase that operates in the biosynthetic pathway of dolichol-linked oligosaccharides, the glycan precursors employed in protein asparagine (N)-glycosylation. The assembly of dolichol-linked oligosaccharides begins on the cytosolic side of the endoplasmic reticulum membrane and finishes in its lumen. The sequential addition of sugars to dolichol pyrophosphate produces dolichol-linked oligosaccharides containing fourteen sugars, including two GlcNAcs, nine mannoses and three glucoses. Once assembled, the oligosaccharide is transferred from the lipid to nascent proteins by oligosaccharyltransferases. Catalyzes, on the cytoplasmic face of the endoplasmic reticulum, the addition of the fourth and fifth mannose residues to the dolichol-linked oligosaccharide chain, to produce Man(5)GlcNAc(2)-PP-dolichol core oligosaccharide. Man(5)GlcNAc(2)-PP-dolichol is a substrate for ALG3, the following enzyme in the biosynthetic pathway.</text>
</comment>
<evidence type="ECO:0000259" key="15">
    <source>
        <dbReference type="Pfam" id="PF00534"/>
    </source>
</evidence>
<evidence type="ECO:0000256" key="8">
    <source>
        <dbReference type="ARBA" id="ARBA00022692"/>
    </source>
</evidence>
<comment type="pathway">
    <text evidence="2 14">Protein modification; protein glycosylation.</text>
</comment>
<evidence type="ECO:0000256" key="9">
    <source>
        <dbReference type="ARBA" id="ARBA00022824"/>
    </source>
</evidence>
<accession>A0ABM1EUM2</accession>
<dbReference type="PANTHER" id="PTHR45919">
    <property type="entry name" value="GDP-MAN:MAN(3)GLCNAC(2)-PP-DOL ALPHA-1,2-MANNOSYLTRANSFERASE"/>
    <property type="match status" value="1"/>
</dbReference>
<feature type="transmembrane region" description="Helical" evidence="14">
    <location>
        <begin position="6"/>
        <end position="29"/>
    </location>
</feature>
<keyword evidence="17" id="KW-1185">Reference proteome</keyword>
<dbReference type="Proteomes" id="UP000695022">
    <property type="component" value="Unplaced"/>
</dbReference>
<evidence type="ECO:0000313" key="18">
    <source>
        <dbReference type="RefSeq" id="XP_014675893.1"/>
    </source>
</evidence>
<dbReference type="SUPFAM" id="SSF53756">
    <property type="entry name" value="UDP-Glycosyltransferase/glycogen phosphorylase"/>
    <property type="match status" value="1"/>
</dbReference>
<dbReference type="CDD" id="cd03806">
    <property type="entry name" value="GT4_ALG11-like"/>
    <property type="match status" value="1"/>
</dbReference>
<keyword evidence="7 14" id="KW-0808">Transferase</keyword>
<feature type="domain" description="ALG11 mannosyltransferase N-terminal" evidence="16">
    <location>
        <begin position="49"/>
        <end position="255"/>
    </location>
</feature>
<gene>
    <name evidence="18" type="primary">LOC106815880</name>
</gene>
<evidence type="ECO:0000256" key="1">
    <source>
        <dbReference type="ARBA" id="ARBA00004389"/>
    </source>
</evidence>
<dbReference type="EC" id="2.4.1.131" evidence="4 14"/>
<evidence type="ECO:0000256" key="11">
    <source>
        <dbReference type="ARBA" id="ARBA00023136"/>
    </source>
</evidence>
<keyword evidence="6 14" id="KW-0328">Glycosyltransferase</keyword>
<dbReference type="PANTHER" id="PTHR45919:SF1">
    <property type="entry name" value="GDP-MAN:MAN(3)GLCNAC(2)-PP-DOL ALPHA-1,2-MANNOSYLTRANSFERASE"/>
    <property type="match status" value="1"/>
</dbReference>